<evidence type="ECO:0000313" key="2">
    <source>
        <dbReference type="Proteomes" id="UP000525078"/>
    </source>
</evidence>
<accession>A0A7J6F299</accession>
<organism evidence="1 2">
    <name type="scientific">Cannabis sativa</name>
    <name type="common">Hemp</name>
    <name type="synonym">Marijuana</name>
    <dbReference type="NCBI Taxonomy" id="3483"/>
    <lineage>
        <taxon>Eukaryota</taxon>
        <taxon>Viridiplantae</taxon>
        <taxon>Streptophyta</taxon>
        <taxon>Embryophyta</taxon>
        <taxon>Tracheophyta</taxon>
        <taxon>Spermatophyta</taxon>
        <taxon>Magnoliopsida</taxon>
        <taxon>eudicotyledons</taxon>
        <taxon>Gunneridae</taxon>
        <taxon>Pentapetalae</taxon>
        <taxon>rosids</taxon>
        <taxon>fabids</taxon>
        <taxon>Rosales</taxon>
        <taxon>Cannabaceae</taxon>
        <taxon>Cannabis</taxon>
    </lineage>
</organism>
<dbReference type="AlphaFoldDB" id="A0A7J6F299"/>
<reference evidence="1 2" key="1">
    <citation type="journal article" date="2020" name="bioRxiv">
        <title>Sequence and annotation of 42 cannabis genomes reveals extensive copy number variation in cannabinoid synthesis and pathogen resistance genes.</title>
        <authorList>
            <person name="Mckernan K.J."/>
            <person name="Helbert Y."/>
            <person name="Kane L.T."/>
            <person name="Ebling H."/>
            <person name="Zhang L."/>
            <person name="Liu B."/>
            <person name="Eaton Z."/>
            <person name="Mclaughlin S."/>
            <person name="Kingan S."/>
            <person name="Baybayan P."/>
            <person name="Concepcion G."/>
            <person name="Jordan M."/>
            <person name="Riva A."/>
            <person name="Barbazuk W."/>
            <person name="Harkins T."/>
        </authorList>
    </citation>
    <scope>NUCLEOTIDE SEQUENCE [LARGE SCALE GENOMIC DNA]</scope>
    <source>
        <strain evidence="2">cv. Jamaican Lion 4</strain>
        <tissue evidence="1">Leaf</tissue>
    </source>
</reference>
<dbReference type="Proteomes" id="UP000525078">
    <property type="component" value="Unassembled WGS sequence"/>
</dbReference>
<protein>
    <submittedName>
        <fullName evidence="1">Uncharacterized protein</fullName>
    </submittedName>
</protein>
<sequence length="60" mass="6958">MESERLNLPTTFSMSLEVMNHELQFSQSEKSRLRDPNSKHLGTTVWDASLVFVKFLMLLS</sequence>
<dbReference type="EMBL" id="JAATIP010000164">
    <property type="protein sequence ID" value="KAF4364766.1"/>
    <property type="molecule type" value="Genomic_DNA"/>
</dbReference>
<name>A0A7J6F299_CANSA</name>
<proteinExistence type="predicted"/>
<evidence type="ECO:0000313" key="1">
    <source>
        <dbReference type="EMBL" id="KAF4364766.1"/>
    </source>
</evidence>
<gene>
    <name evidence="1" type="ORF">F8388_018442</name>
</gene>
<comment type="caution">
    <text evidence="1">The sequence shown here is derived from an EMBL/GenBank/DDBJ whole genome shotgun (WGS) entry which is preliminary data.</text>
</comment>